<protein>
    <recommendedName>
        <fullName evidence="1">DUF6604 domain-containing protein</fullName>
    </recommendedName>
</protein>
<name>A0A8H4PJP4_9HYPO</name>
<dbReference type="PANTHER" id="PTHR38795:SF1">
    <property type="entry name" value="DUF6604 DOMAIN-CONTAINING PROTEIN"/>
    <property type="match status" value="1"/>
</dbReference>
<sequence>MLPSSLVPIYQQYKADTNSVASWLVSTAKACGYPTHLLSPISGRTGHFNRNINRNMDQPWRRNISASVKQINSDNPMKIPERILDIKDYIPLARFIRDSSKTRSSPPPFFNEAINRAIRMRSGFGSKMAQLGVQPDASADASHAYFVGVLEQVRDIMRPSPKSEAPKCIGSLYNRFSALAVE</sequence>
<feature type="domain" description="DUF6604" evidence="1">
    <location>
        <begin position="11"/>
        <end position="182"/>
    </location>
</feature>
<dbReference type="PANTHER" id="PTHR38795">
    <property type="entry name" value="DUF6604 DOMAIN-CONTAINING PROTEIN"/>
    <property type="match status" value="1"/>
</dbReference>
<reference evidence="2 3" key="1">
    <citation type="submission" date="2020-01" db="EMBL/GenBank/DDBJ databases">
        <title>Identification and distribution of gene clusters putatively required for synthesis of sphingolipid metabolism inhibitors in phylogenetically diverse species of the filamentous fungus Fusarium.</title>
        <authorList>
            <person name="Kim H.-S."/>
            <person name="Busman M."/>
            <person name="Brown D.W."/>
            <person name="Divon H."/>
            <person name="Uhlig S."/>
            <person name="Proctor R.H."/>
        </authorList>
    </citation>
    <scope>NUCLEOTIDE SEQUENCE [LARGE SCALE GENOMIC DNA]</scope>
    <source>
        <strain evidence="2 3">NRRL 20459</strain>
    </source>
</reference>
<evidence type="ECO:0000313" key="3">
    <source>
        <dbReference type="Proteomes" id="UP000554235"/>
    </source>
</evidence>
<keyword evidence="3" id="KW-1185">Reference proteome</keyword>
<dbReference type="OrthoDB" id="5238236at2759"/>
<organism evidence="2 3">
    <name type="scientific">Fusarium albosuccineum</name>
    <dbReference type="NCBI Taxonomy" id="1237068"/>
    <lineage>
        <taxon>Eukaryota</taxon>
        <taxon>Fungi</taxon>
        <taxon>Dikarya</taxon>
        <taxon>Ascomycota</taxon>
        <taxon>Pezizomycotina</taxon>
        <taxon>Sordariomycetes</taxon>
        <taxon>Hypocreomycetidae</taxon>
        <taxon>Hypocreales</taxon>
        <taxon>Nectriaceae</taxon>
        <taxon>Fusarium</taxon>
        <taxon>Fusarium decemcellulare species complex</taxon>
    </lineage>
</organism>
<dbReference type="EMBL" id="JAADYS010001021">
    <property type="protein sequence ID" value="KAF4465512.1"/>
    <property type="molecule type" value="Genomic_DNA"/>
</dbReference>
<comment type="caution">
    <text evidence="2">The sequence shown here is derived from an EMBL/GenBank/DDBJ whole genome shotgun (WGS) entry which is preliminary data.</text>
</comment>
<dbReference type="AlphaFoldDB" id="A0A8H4PJP4"/>
<evidence type="ECO:0000313" key="2">
    <source>
        <dbReference type="EMBL" id="KAF4465512.1"/>
    </source>
</evidence>
<dbReference type="Proteomes" id="UP000554235">
    <property type="component" value="Unassembled WGS sequence"/>
</dbReference>
<gene>
    <name evidence="2" type="ORF">FALBO_7643</name>
</gene>
<evidence type="ECO:0000259" key="1">
    <source>
        <dbReference type="Pfam" id="PF20253"/>
    </source>
</evidence>
<accession>A0A8H4PJP4</accession>
<dbReference type="InterPro" id="IPR046539">
    <property type="entry name" value="DUF6604"/>
</dbReference>
<dbReference type="Pfam" id="PF20253">
    <property type="entry name" value="DUF6604"/>
    <property type="match status" value="1"/>
</dbReference>
<proteinExistence type="predicted"/>